<dbReference type="Proteomes" id="UP000184603">
    <property type="component" value="Unassembled WGS sequence"/>
</dbReference>
<keyword evidence="2" id="KW-1185">Reference proteome</keyword>
<evidence type="ECO:0000313" key="2">
    <source>
        <dbReference type="Proteomes" id="UP000184603"/>
    </source>
</evidence>
<gene>
    <name evidence="1" type="ORF">SAMN02745220_04797</name>
</gene>
<proteinExistence type="predicted"/>
<dbReference type="STRING" id="1121416.SAMN02745220_04797"/>
<dbReference type="AlphaFoldDB" id="A0A1M7YJN1"/>
<reference evidence="1 2" key="1">
    <citation type="submission" date="2016-12" db="EMBL/GenBank/DDBJ databases">
        <authorList>
            <person name="Song W.-J."/>
            <person name="Kurnit D.M."/>
        </authorList>
    </citation>
    <scope>NUCLEOTIDE SEQUENCE [LARGE SCALE GENOMIC DNA]</scope>
    <source>
        <strain evidence="1 2">DSM 18488</strain>
    </source>
</reference>
<accession>A0A1M7YJN1</accession>
<sequence length="121" mass="12928">MAGTVKLGGRDITVKTLTVSDVRELMEQIGKDGEKVKSWFDLDIVDRMFDDEVPVVAVARATGLSVAEVGGNYDPQEVRNLIDEVRAQNPFFVAMMERVVSAGKGGSAKASLAPSSKPSAT</sequence>
<dbReference type="RefSeq" id="WP_073616446.1">
    <property type="nucleotide sequence ID" value="NZ_FRFE01000042.1"/>
</dbReference>
<evidence type="ECO:0000313" key="1">
    <source>
        <dbReference type="EMBL" id="SHO52841.1"/>
    </source>
</evidence>
<organism evidence="1 2">
    <name type="scientific">Desulfopila aestuarii DSM 18488</name>
    <dbReference type="NCBI Taxonomy" id="1121416"/>
    <lineage>
        <taxon>Bacteria</taxon>
        <taxon>Pseudomonadati</taxon>
        <taxon>Thermodesulfobacteriota</taxon>
        <taxon>Desulfobulbia</taxon>
        <taxon>Desulfobulbales</taxon>
        <taxon>Desulfocapsaceae</taxon>
        <taxon>Desulfopila</taxon>
    </lineage>
</organism>
<protein>
    <submittedName>
        <fullName evidence="1">Uncharacterized protein</fullName>
    </submittedName>
</protein>
<name>A0A1M7YJN1_9BACT</name>
<dbReference type="EMBL" id="FRFE01000042">
    <property type="protein sequence ID" value="SHO52841.1"/>
    <property type="molecule type" value="Genomic_DNA"/>
</dbReference>